<proteinExistence type="predicted"/>
<name>C1H058_PARBA</name>
<organism evidence="1 2">
    <name type="scientific">Paracoccidioides lutzii (strain ATCC MYA-826 / Pb01)</name>
    <name type="common">Paracoccidioides brasiliensis</name>
    <dbReference type="NCBI Taxonomy" id="502779"/>
    <lineage>
        <taxon>Eukaryota</taxon>
        <taxon>Fungi</taxon>
        <taxon>Dikarya</taxon>
        <taxon>Ascomycota</taxon>
        <taxon>Pezizomycotina</taxon>
        <taxon>Eurotiomycetes</taxon>
        <taxon>Eurotiomycetidae</taxon>
        <taxon>Onygenales</taxon>
        <taxon>Ajellomycetaceae</taxon>
        <taxon>Paracoccidioides</taxon>
    </lineage>
</organism>
<dbReference type="RefSeq" id="XP_015699411.1">
    <property type="nucleotide sequence ID" value="XM_015845185.1"/>
</dbReference>
<dbReference type="Pfam" id="PF20174">
    <property type="entry name" value="DUF6540"/>
    <property type="match status" value="1"/>
</dbReference>
<dbReference type="InterPro" id="IPR046670">
    <property type="entry name" value="DUF6540"/>
</dbReference>
<gene>
    <name evidence="1" type="ORF">PAAG_04152</name>
</gene>
<dbReference type="VEuPathDB" id="FungiDB:PAAG_04152"/>
<sequence length="235" mass="26198">MWKENYPSSHALKHLTPINEYVASDLNNRSGTRLETFGIFVFPSQPTTSLACSASPGRHAGYGALAPTATQCSPLTDGKSTDRRLSTHWLRTVYSEMSTPFKSVGFSEYCVFNGREFRRKRGTQQWIESEELEGNLPTLDRALRLSLIQQNQADDEPQHWSASFSNAYNLAVVTDAQALIVKQVAENEPPPRAVNRQAVVENCQGWTIRVIAKLVARGIVDSAKLEMARSMVQPI</sequence>
<dbReference type="EMBL" id="KN294001">
    <property type="protein sequence ID" value="EEH33099.2"/>
    <property type="molecule type" value="Genomic_DNA"/>
</dbReference>
<dbReference type="eggNOG" id="ENOG502STI1">
    <property type="taxonomic scope" value="Eukaryota"/>
</dbReference>
<dbReference type="Proteomes" id="UP000002059">
    <property type="component" value="Partially assembled WGS sequence"/>
</dbReference>
<evidence type="ECO:0000313" key="1">
    <source>
        <dbReference type="EMBL" id="EEH33099.2"/>
    </source>
</evidence>
<dbReference type="OrthoDB" id="4342612at2759"/>
<dbReference type="GeneID" id="9097191"/>
<reference evidence="1 2" key="1">
    <citation type="journal article" date="2011" name="PLoS Genet.">
        <title>Comparative genomic analysis of human fungal pathogens causing paracoccidioidomycosis.</title>
        <authorList>
            <person name="Desjardins C.A."/>
            <person name="Champion M.D."/>
            <person name="Holder J.W."/>
            <person name="Muszewska A."/>
            <person name="Goldberg J."/>
            <person name="Bailao A.M."/>
            <person name="Brigido M.M."/>
            <person name="Ferreira M.E."/>
            <person name="Garcia A.M."/>
            <person name="Grynberg M."/>
            <person name="Gujja S."/>
            <person name="Heiman D.I."/>
            <person name="Henn M.R."/>
            <person name="Kodira C.D."/>
            <person name="Leon-Narvaez H."/>
            <person name="Longo L.V."/>
            <person name="Ma L.J."/>
            <person name="Malavazi I."/>
            <person name="Matsuo A.L."/>
            <person name="Morais F.V."/>
            <person name="Pereira M."/>
            <person name="Rodriguez-Brito S."/>
            <person name="Sakthikumar S."/>
            <person name="Salem-Izacc S.M."/>
            <person name="Sykes S.M."/>
            <person name="Teixeira M.M."/>
            <person name="Vallejo M.C."/>
            <person name="Walter M.E."/>
            <person name="Yandava C."/>
            <person name="Young S."/>
            <person name="Zeng Q."/>
            <person name="Zucker J."/>
            <person name="Felipe M.S."/>
            <person name="Goldman G.H."/>
            <person name="Haas B.J."/>
            <person name="McEwen J.G."/>
            <person name="Nino-Vega G."/>
            <person name="Puccia R."/>
            <person name="San-Blas G."/>
            <person name="Soares C.M."/>
            <person name="Birren B.W."/>
            <person name="Cuomo C.A."/>
        </authorList>
    </citation>
    <scope>NUCLEOTIDE SEQUENCE [LARGE SCALE GENOMIC DNA]</scope>
    <source>
        <strain evidence="2">ATCC MYA-826 / Pb01</strain>
    </source>
</reference>
<dbReference type="HOGENOM" id="CLU_1180548_0_0_1"/>
<keyword evidence="2" id="KW-1185">Reference proteome</keyword>
<dbReference type="AlphaFoldDB" id="C1H058"/>
<accession>C1H058</accession>
<dbReference type="OMA" id="MWKENYP"/>
<evidence type="ECO:0000313" key="2">
    <source>
        <dbReference type="Proteomes" id="UP000002059"/>
    </source>
</evidence>
<dbReference type="KEGG" id="pbl:PAAG_04152"/>
<protein>
    <submittedName>
        <fullName evidence="1">Uncharacterized protein</fullName>
    </submittedName>
</protein>